<keyword evidence="3" id="KW-0808">Transferase</keyword>
<feature type="domain" description="Aminoglycoside phosphotransferase" evidence="2">
    <location>
        <begin position="37"/>
        <end position="271"/>
    </location>
</feature>
<dbReference type="Proteomes" id="UP000526125">
    <property type="component" value="Unassembled WGS sequence"/>
</dbReference>
<dbReference type="Gene3D" id="3.90.1200.10">
    <property type="match status" value="1"/>
</dbReference>
<comment type="similarity">
    <text evidence="1">Belongs to the pseudomonas-type ThrB family.</text>
</comment>
<evidence type="ECO:0000313" key="4">
    <source>
        <dbReference type="Proteomes" id="UP000526125"/>
    </source>
</evidence>
<reference evidence="3 4" key="1">
    <citation type="submission" date="2020-05" db="EMBL/GenBank/DDBJ databases">
        <title>Genome Sequencing of Type Strains.</title>
        <authorList>
            <person name="Lemaire J.F."/>
            <person name="Inderbitzin P."/>
            <person name="Gregorio O.A."/>
            <person name="Collins S.B."/>
            <person name="Wespe N."/>
            <person name="Knight-Connoni V."/>
        </authorList>
    </citation>
    <scope>NUCLEOTIDE SEQUENCE [LARGE SCALE GENOMIC DNA]</scope>
    <source>
        <strain evidence="3 4">LMG 21957</strain>
    </source>
</reference>
<keyword evidence="4" id="KW-1185">Reference proteome</keyword>
<dbReference type="PANTHER" id="PTHR21064:SF6">
    <property type="entry name" value="AMINOGLYCOSIDE PHOSPHOTRANSFERASE DOMAIN-CONTAINING PROTEIN"/>
    <property type="match status" value="1"/>
</dbReference>
<proteinExistence type="inferred from homology"/>
<dbReference type="InterPro" id="IPR002575">
    <property type="entry name" value="Aminoglycoside_PTrfase"/>
</dbReference>
<dbReference type="SUPFAM" id="SSF56112">
    <property type="entry name" value="Protein kinase-like (PK-like)"/>
    <property type="match status" value="1"/>
</dbReference>
<sequence length="352" mass="40442">MHNIHLRPQEDAERQLIQEVISLCSPQSRWEAERGYGGMNNTTYLLKLDGERYVLRLYETHTDTVKIAFEHHVLSALNQSEFELQVPSPVQVNKGEGPTFLSVNDPHNGHYKIVSMFTYCRGKNPVWNTPDQLIELGKAAGLLSSALAKLEVSLEPVYPPYYQIQQAYPLCPPDKLIQLCLSPPDELKECAEEMQELLPVLPALFEALNGMDDLPHQLVHGDVNASNVLSDDHGRICAILDFEFATWDLRVMELAVPMSDLLTMDKSDEWMWQALEGLIRGFQKQVRLETEELRAIPQLILLRSLDVVMHFISRMFEGTDEPEVAVNQIIKLRERIEWMNSNEERLRQLLWV</sequence>
<name>A0A7Y6BXK2_9BACL</name>
<organism evidence="3 4">
    <name type="scientific">Paenibacillus xylanilyticus</name>
    <dbReference type="NCBI Taxonomy" id="248903"/>
    <lineage>
        <taxon>Bacteria</taxon>
        <taxon>Bacillati</taxon>
        <taxon>Bacillota</taxon>
        <taxon>Bacilli</taxon>
        <taxon>Bacillales</taxon>
        <taxon>Paenibacillaceae</taxon>
        <taxon>Paenibacillus</taxon>
    </lineage>
</organism>
<dbReference type="Gene3D" id="3.30.200.20">
    <property type="entry name" value="Phosphorylase Kinase, domain 1"/>
    <property type="match status" value="1"/>
</dbReference>
<dbReference type="PANTHER" id="PTHR21064">
    <property type="entry name" value="AMINOGLYCOSIDE PHOSPHOTRANSFERASE DOMAIN-CONTAINING PROTEIN-RELATED"/>
    <property type="match status" value="1"/>
</dbReference>
<dbReference type="InterPro" id="IPR050249">
    <property type="entry name" value="Pseudomonas-type_ThrB"/>
</dbReference>
<dbReference type="AlphaFoldDB" id="A0A7Y6BXK2"/>
<evidence type="ECO:0000256" key="1">
    <source>
        <dbReference type="ARBA" id="ARBA00038240"/>
    </source>
</evidence>
<evidence type="ECO:0000259" key="2">
    <source>
        <dbReference type="Pfam" id="PF01636"/>
    </source>
</evidence>
<comment type="caution">
    <text evidence="3">The sequence shown here is derived from an EMBL/GenBank/DDBJ whole genome shotgun (WGS) entry which is preliminary data.</text>
</comment>
<accession>A0A7Y6BXK2</accession>
<evidence type="ECO:0000313" key="3">
    <source>
        <dbReference type="EMBL" id="NUU76428.1"/>
    </source>
</evidence>
<protein>
    <submittedName>
        <fullName evidence="3">Phosphotransferase</fullName>
    </submittedName>
</protein>
<dbReference type="GO" id="GO:0019202">
    <property type="term" value="F:amino acid kinase activity"/>
    <property type="evidence" value="ECO:0007669"/>
    <property type="project" value="TreeGrafter"/>
</dbReference>
<dbReference type="InterPro" id="IPR011009">
    <property type="entry name" value="Kinase-like_dom_sf"/>
</dbReference>
<dbReference type="EMBL" id="JABMCB010000179">
    <property type="protein sequence ID" value="NUU76428.1"/>
    <property type="molecule type" value="Genomic_DNA"/>
</dbReference>
<dbReference type="RefSeq" id="WP_175396125.1">
    <property type="nucleotide sequence ID" value="NZ_JABMCB010000179.1"/>
</dbReference>
<gene>
    <name evidence="3" type="ORF">HP552_14420</name>
</gene>
<dbReference type="Pfam" id="PF01636">
    <property type="entry name" value="APH"/>
    <property type="match status" value="1"/>
</dbReference>